<dbReference type="GeneID" id="25977443"/>
<name>F0XV62_GROCL</name>
<evidence type="ECO:0000313" key="2">
    <source>
        <dbReference type="EMBL" id="EFW98400.1"/>
    </source>
</evidence>
<dbReference type="HOGENOM" id="CLU_1845312_0_0_1"/>
<gene>
    <name evidence="2" type="ORF">CMQ_4252</name>
</gene>
<feature type="signal peptide" evidence="1">
    <location>
        <begin position="1"/>
        <end position="22"/>
    </location>
</feature>
<organism evidence="3">
    <name type="scientific">Grosmannia clavigera (strain kw1407 / UAMH 11150)</name>
    <name type="common">Blue stain fungus</name>
    <name type="synonym">Graphiocladiella clavigera</name>
    <dbReference type="NCBI Taxonomy" id="655863"/>
    <lineage>
        <taxon>Eukaryota</taxon>
        <taxon>Fungi</taxon>
        <taxon>Dikarya</taxon>
        <taxon>Ascomycota</taxon>
        <taxon>Pezizomycotina</taxon>
        <taxon>Sordariomycetes</taxon>
        <taxon>Sordariomycetidae</taxon>
        <taxon>Ophiostomatales</taxon>
        <taxon>Ophiostomataceae</taxon>
        <taxon>Leptographium</taxon>
    </lineage>
</organism>
<feature type="chain" id="PRO_5003260454" evidence="1">
    <location>
        <begin position="23"/>
        <end position="139"/>
    </location>
</feature>
<dbReference type="AlphaFoldDB" id="F0XV62"/>
<keyword evidence="3" id="KW-1185">Reference proteome</keyword>
<proteinExistence type="predicted"/>
<dbReference type="EMBL" id="GL630006">
    <property type="protein sequence ID" value="EFW98400.1"/>
    <property type="molecule type" value="Genomic_DNA"/>
</dbReference>
<evidence type="ECO:0000313" key="3">
    <source>
        <dbReference type="Proteomes" id="UP000007796"/>
    </source>
</evidence>
<dbReference type="Proteomes" id="UP000007796">
    <property type="component" value="Unassembled WGS sequence"/>
</dbReference>
<protein>
    <submittedName>
        <fullName evidence="2">Uncharacterized protein</fullName>
    </submittedName>
</protein>
<accession>F0XV62</accession>
<dbReference type="OrthoDB" id="10523284at2759"/>
<dbReference type="RefSeq" id="XP_014167883.1">
    <property type="nucleotide sequence ID" value="XM_014312408.1"/>
</dbReference>
<sequence length="139" mass="15388">MLLPRFFAVFAALAALISSATSSHIVHNGACVKMASSDGKGTQYYARIPQGSKYSHPRDVVPGNTFKKHLKSCNLEKFECIYDNEGNAHVDFIVKSRNRWFAKNKCNVDAVLNDATDGEFTVNCIDGSVEKLADAWRDN</sequence>
<dbReference type="eggNOG" id="ENOG502RKZF">
    <property type="taxonomic scope" value="Eukaryota"/>
</dbReference>
<dbReference type="InParanoid" id="F0XV62"/>
<reference evidence="2 3" key="1">
    <citation type="journal article" date="2011" name="Proc. Natl. Acad. Sci. U.S.A.">
        <title>Genome and transcriptome analyses of the mountain pine beetle-fungal symbiont Grosmannia clavigera, a lodgepole pine pathogen.</title>
        <authorList>
            <person name="DiGuistini S."/>
            <person name="Wang Y."/>
            <person name="Liao N.Y."/>
            <person name="Taylor G."/>
            <person name="Tanguay P."/>
            <person name="Feau N."/>
            <person name="Henrissat B."/>
            <person name="Chan S.K."/>
            <person name="Hesse-Orce U."/>
            <person name="Alamouti S.M."/>
            <person name="Tsui C.K.M."/>
            <person name="Docking R.T."/>
            <person name="Levasseur A."/>
            <person name="Haridas S."/>
            <person name="Robertson G."/>
            <person name="Birol I."/>
            <person name="Holt R.A."/>
            <person name="Marra M.A."/>
            <person name="Hamelin R.C."/>
            <person name="Hirst M."/>
            <person name="Jones S.J.M."/>
            <person name="Bohlmann J."/>
            <person name="Breuil C."/>
        </authorList>
    </citation>
    <scope>NUCLEOTIDE SEQUENCE [LARGE SCALE GENOMIC DNA]</scope>
    <source>
        <strain evidence="3">kw1407 / UAMH 11150</strain>
    </source>
</reference>
<evidence type="ECO:0000256" key="1">
    <source>
        <dbReference type="SAM" id="SignalP"/>
    </source>
</evidence>
<keyword evidence="1" id="KW-0732">Signal</keyword>